<gene>
    <name evidence="1" type="ORF">SDC9_159422</name>
</gene>
<sequence length="201" mass="23009">MLFCRELENNQSVITFNPNVVMVSQVIKEKISAECLINMSFFAARDKVNVSIPEIDEAKEWLKNQIMQMIGPGTRMFTYAENKIASDDKLKAYLLSVANNADFNISDISTQMIKENIPQDLLKVILGSDTISEQDKDRLRKEHSLSKPKTDFIHSVNNERGREQYSMTSESQSRGTRRIFGLEAVLYEVFSRNGFLTIDEI</sequence>
<comment type="caution">
    <text evidence="1">The sequence shown here is derived from an EMBL/GenBank/DDBJ whole genome shotgun (WGS) entry which is preliminary data.</text>
</comment>
<dbReference type="EMBL" id="VSSQ01058400">
    <property type="protein sequence ID" value="MPN12110.1"/>
    <property type="molecule type" value="Genomic_DNA"/>
</dbReference>
<accession>A0A645FDS2</accession>
<dbReference type="AlphaFoldDB" id="A0A645FDS2"/>
<reference evidence="1" key="1">
    <citation type="submission" date="2019-08" db="EMBL/GenBank/DDBJ databases">
        <authorList>
            <person name="Kucharzyk K."/>
            <person name="Murdoch R.W."/>
            <person name="Higgins S."/>
            <person name="Loffler F."/>
        </authorList>
    </citation>
    <scope>NUCLEOTIDE SEQUENCE</scope>
</reference>
<name>A0A645FDS2_9ZZZZ</name>
<protein>
    <submittedName>
        <fullName evidence="1">Uncharacterized protein</fullName>
    </submittedName>
</protein>
<proteinExistence type="predicted"/>
<organism evidence="1">
    <name type="scientific">bioreactor metagenome</name>
    <dbReference type="NCBI Taxonomy" id="1076179"/>
    <lineage>
        <taxon>unclassified sequences</taxon>
        <taxon>metagenomes</taxon>
        <taxon>ecological metagenomes</taxon>
    </lineage>
</organism>
<evidence type="ECO:0000313" key="1">
    <source>
        <dbReference type="EMBL" id="MPN12110.1"/>
    </source>
</evidence>